<keyword evidence="5 9" id="KW-0812">Transmembrane</keyword>
<keyword evidence="2 9" id="KW-0813">Transport</keyword>
<evidence type="ECO:0000313" key="11">
    <source>
        <dbReference type="EMBL" id="SDR79919.1"/>
    </source>
</evidence>
<keyword evidence="4 9" id="KW-0997">Cell inner membrane</keyword>
<dbReference type="GO" id="GO:0022857">
    <property type="term" value="F:transmembrane transporter activity"/>
    <property type="evidence" value="ECO:0007669"/>
    <property type="project" value="UniProtKB-UniRule"/>
</dbReference>
<feature type="transmembrane region" description="Helical" evidence="9">
    <location>
        <begin position="51"/>
        <end position="70"/>
    </location>
</feature>
<comment type="similarity">
    <text evidence="8 9">Belongs to the TRAP transporter small permease family.</text>
</comment>
<evidence type="ECO:0000256" key="5">
    <source>
        <dbReference type="ARBA" id="ARBA00022692"/>
    </source>
</evidence>
<dbReference type="PROSITE" id="PS51257">
    <property type="entry name" value="PROKAR_LIPOPROTEIN"/>
    <property type="match status" value="1"/>
</dbReference>
<feature type="transmembrane region" description="Helical" evidence="9">
    <location>
        <begin position="131"/>
        <end position="149"/>
    </location>
</feature>
<dbReference type="InterPro" id="IPR007387">
    <property type="entry name" value="TRAP_DctQ"/>
</dbReference>
<evidence type="ECO:0000256" key="1">
    <source>
        <dbReference type="ARBA" id="ARBA00004429"/>
    </source>
</evidence>
<dbReference type="InterPro" id="IPR055348">
    <property type="entry name" value="DctQ"/>
</dbReference>
<evidence type="ECO:0000256" key="6">
    <source>
        <dbReference type="ARBA" id="ARBA00022989"/>
    </source>
</evidence>
<dbReference type="GO" id="GO:0015740">
    <property type="term" value="P:C4-dicarboxylate transport"/>
    <property type="evidence" value="ECO:0007669"/>
    <property type="project" value="TreeGrafter"/>
</dbReference>
<evidence type="ECO:0000256" key="7">
    <source>
        <dbReference type="ARBA" id="ARBA00023136"/>
    </source>
</evidence>
<dbReference type="PANTHER" id="PTHR35011">
    <property type="entry name" value="2,3-DIKETO-L-GULONATE TRAP TRANSPORTER SMALL PERMEASE PROTEIN YIAM"/>
    <property type="match status" value="1"/>
</dbReference>
<evidence type="ECO:0000256" key="9">
    <source>
        <dbReference type="RuleBase" id="RU369079"/>
    </source>
</evidence>
<gene>
    <name evidence="11" type="ORF">SAMN05444158_0031</name>
</gene>
<evidence type="ECO:0000313" key="12">
    <source>
        <dbReference type="Proteomes" id="UP000243904"/>
    </source>
</evidence>
<feature type="domain" description="Tripartite ATP-independent periplasmic transporters DctQ component" evidence="10">
    <location>
        <begin position="28"/>
        <end position="154"/>
    </location>
</feature>
<organism evidence="11 12">
    <name type="scientific">Bradyrhizobium canariense</name>
    <dbReference type="NCBI Taxonomy" id="255045"/>
    <lineage>
        <taxon>Bacteria</taxon>
        <taxon>Pseudomonadati</taxon>
        <taxon>Pseudomonadota</taxon>
        <taxon>Alphaproteobacteria</taxon>
        <taxon>Hyphomicrobiales</taxon>
        <taxon>Nitrobacteraceae</taxon>
        <taxon>Bradyrhizobium</taxon>
    </lineage>
</organism>
<keyword evidence="7 9" id="KW-0472">Membrane</keyword>
<keyword evidence="6 9" id="KW-1133">Transmembrane helix</keyword>
<dbReference type="RefSeq" id="WP_100382939.1">
    <property type="nucleotide sequence ID" value="NZ_LT629750.1"/>
</dbReference>
<evidence type="ECO:0000256" key="3">
    <source>
        <dbReference type="ARBA" id="ARBA00022475"/>
    </source>
</evidence>
<feature type="transmembrane region" description="Helical" evidence="9">
    <location>
        <begin position="12"/>
        <end position="31"/>
    </location>
</feature>
<comment type="subunit">
    <text evidence="9">The complex comprises the extracytoplasmic solute receptor protein and the two transmembrane proteins.</text>
</comment>
<feature type="transmembrane region" description="Helical" evidence="9">
    <location>
        <begin position="90"/>
        <end position="111"/>
    </location>
</feature>
<protein>
    <recommendedName>
        <fullName evidence="9">TRAP transporter small permease protein</fullName>
    </recommendedName>
</protein>
<keyword evidence="12" id="KW-1185">Reference proteome</keyword>
<dbReference type="Proteomes" id="UP000243904">
    <property type="component" value="Chromosome I"/>
</dbReference>
<evidence type="ECO:0000259" key="10">
    <source>
        <dbReference type="Pfam" id="PF04290"/>
    </source>
</evidence>
<dbReference type="Pfam" id="PF04290">
    <property type="entry name" value="DctQ"/>
    <property type="match status" value="1"/>
</dbReference>
<proteinExistence type="inferred from homology"/>
<dbReference type="AlphaFoldDB" id="A0A1H1M1N5"/>
<dbReference type="GO" id="GO:0005886">
    <property type="term" value="C:plasma membrane"/>
    <property type="evidence" value="ECO:0007669"/>
    <property type="project" value="UniProtKB-SubCell"/>
</dbReference>
<reference evidence="12" key="1">
    <citation type="submission" date="2016-10" db="EMBL/GenBank/DDBJ databases">
        <authorList>
            <person name="Varghese N."/>
            <person name="Submissions S."/>
        </authorList>
    </citation>
    <scope>NUCLEOTIDE SEQUENCE [LARGE SCALE GENOMIC DNA]</scope>
    <source>
        <strain evidence="12">GAS369</strain>
    </source>
</reference>
<dbReference type="PANTHER" id="PTHR35011:SF11">
    <property type="entry name" value="TRAP TRANSPORTER SMALL PERMEASE PROTEIN"/>
    <property type="match status" value="1"/>
</dbReference>
<evidence type="ECO:0000256" key="2">
    <source>
        <dbReference type="ARBA" id="ARBA00022448"/>
    </source>
</evidence>
<name>A0A1H1M1N5_9BRAD</name>
<dbReference type="EMBL" id="LT629750">
    <property type="protein sequence ID" value="SDR79919.1"/>
    <property type="molecule type" value="Genomic_DNA"/>
</dbReference>
<comment type="subcellular location">
    <subcellularLocation>
        <location evidence="1 9">Cell inner membrane</location>
        <topology evidence="1 9">Multi-pass membrane protein</topology>
    </subcellularLocation>
</comment>
<comment type="function">
    <text evidence="9">Part of the tripartite ATP-independent periplasmic (TRAP) transport system.</text>
</comment>
<sequence length="171" mass="18975">MAGLFRRTMDYLYLLCVVVGCIALALISAIIPWAVFTRYVLNSAASWPEPLAVLLTILLTFIGAAAGYRVNLHMSVSFFADKLPAELRRLLDLVVQLLMALIAVFMIVWGTRLVEVTWHNTIADFPFLSVGVTYLPIPVGGVCLLLFIIERILLGLPPEAMPQEREVAPFD</sequence>
<keyword evidence="3" id="KW-1003">Cell membrane</keyword>
<accession>A0A1H1M1N5</accession>
<evidence type="ECO:0000256" key="8">
    <source>
        <dbReference type="ARBA" id="ARBA00038436"/>
    </source>
</evidence>
<evidence type="ECO:0000256" key="4">
    <source>
        <dbReference type="ARBA" id="ARBA00022519"/>
    </source>
</evidence>